<dbReference type="Proteomes" id="UP000252419">
    <property type="component" value="Unassembled WGS sequence"/>
</dbReference>
<dbReference type="EMBL" id="JPWA01000008">
    <property type="protein sequence ID" value="RCK06367.1"/>
    <property type="molecule type" value="Genomic_DNA"/>
</dbReference>
<reference evidence="1 2" key="1">
    <citation type="submission" date="2014-07" db="EMBL/GenBank/DDBJ databases">
        <title>Draft genome sequence of Thalassospira xianhensis P-4 (MCCC 1A02616).</title>
        <authorList>
            <person name="Lai Q."/>
            <person name="Shao Z."/>
        </authorList>
    </citation>
    <scope>NUCLEOTIDE SEQUENCE [LARGE SCALE GENOMIC DNA]</scope>
    <source>
        <strain evidence="1 2">MCCC 1A02616</strain>
    </source>
</reference>
<dbReference type="AlphaFoldDB" id="A0A367UDG8"/>
<accession>A0A367UDG8</accession>
<evidence type="ECO:0000313" key="2">
    <source>
        <dbReference type="Proteomes" id="UP000252419"/>
    </source>
</evidence>
<keyword evidence="2" id="KW-1185">Reference proteome</keyword>
<protein>
    <submittedName>
        <fullName evidence="1">Uncharacterized protein</fullName>
    </submittedName>
</protein>
<gene>
    <name evidence="1" type="ORF">TH5_09215</name>
</gene>
<name>A0A367UDG8_9PROT</name>
<organism evidence="1 2">
    <name type="scientific">Thalassospira xianhensis MCCC 1A02616</name>
    <dbReference type="NCBI Taxonomy" id="1177929"/>
    <lineage>
        <taxon>Bacteria</taxon>
        <taxon>Pseudomonadati</taxon>
        <taxon>Pseudomonadota</taxon>
        <taxon>Alphaproteobacteria</taxon>
        <taxon>Rhodospirillales</taxon>
        <taxon>Thalassospiraceae</taxon>
        <taxon>Thalassospira</taxon>
    </lineage>
</organism>
<proteinExistence type="predicted"/>
<sequence>MADNLMCSPKSLAEVPRRVKEHDQDFHVVFHEFLDTFYVEEDKTLKYAMLTECPDFLEDDVKDSYIGGVAEYLCYRWGIGTPPEWTNDPRRFLKKPWFPPGVETEKPRLLVESPSAFKRRLIFIEAEPLRRISMPHDGRWFAYEEMRTSLKQDVYLSLW</sequence>
<comment type="caution">
    <text evidence="1">The sequence shown here is derived from an EMBL/GenBank/DDBJ whole genome shotgun (WGS) entry which is preliminary data.</text>
</comment>
<evidence type="ECO:0000313" key="1">
    <source>
        <dbReference type="EMBL" id="RCK06367.1"/>
    </source>
</evidence>
<dbReference type="RefSeq" id="WP_114121576.1">
    <property type="nucleotide sequence ID" value="NZ_JPWA01000008.1"/>
</dbReference>